<dbReference type="EnsemblMetazoa" id="XM_030974464">
    <property type="protein sequence ID" value="XP_030830324"/>
    <property type="gene ID" value="LOC100892400"/>
</dbReference>
<dbReference type="Pfam" id="PF00443">
    <property type="entry name" value="UCH"/>
    <property type="match status" value="2"/>
</dbReference>
<feature type="compositionally biased region" description="Basic and acidic residues" evidence="1">
    <location>
        <begin position="1037"/>
        <end position="1051"/>
    </location>
</feature>
<dbReference type="InterPro" id="IPR018200">
    <property type="entry name" value="USP_CS"/>
</dbReference>
<dbReference type="GeneID" id="100892400"/>
<feature type="region of interest" description="Disordered" evidence="1">
    <location>
        <begin position="118"/>
        <end position="137"/>
    </location>
</feature>
<feature type="region of interest" description="Disordered" evidence="1">
    <location>
        <begin position="146"/>
        <end position="276"/>
    </location>
</feature>
<feature type="compositionally biased region" description="Polar residues" evidence="1">
    <location>
        <begin position="147"/>
        <end position="165"/>
    </location>
</feature>
<feature type="compositionally biased region" description="Basic and acidic residues" evidence="1">
    <location>
        <begin position="950"/>
        <end position="966"/>
    </location>
</feature>
<dbReference type="InterPro" id="IPR038765">
    <property type="entry name" value="Papain-like_cys_pep_sf"/>
</dbReference>
<feature type="compositionally biased region" description="Acidic residues" evidence="1">
    <location>
        <begin position="199"/>
        <end position="211"/>
    </location>
</feature>
<sequence>MEKHQLEERFKGILCSAGSNSKGKWSQVKHSSVDNSMPGWKDGKLHIAESHTSTFVLVVEYRNAAMKTFPLNVKSTTYIPSNKNRAVISLKEGTLVNIMQASASALEKMMDTINALGKKGKAGGNASQSCSVSQIDKTSPPWVKTLISPQKTKTSREQALTPSQIRSRDREEFTSVRTPTSIQKPFSPWKTSKRKTPDDEIPEEADGDDAENLGVSMLFSDQTDKENRYTPSRGDRQGVLQKRIKSGNSIFLDSFEEKQKGMGENKRKGPNTSMAVSHNFYSRGRQMSSYGASDLISRTPCVSSSQSEESNKKSTPGFLVSRSTKVPRPVFSLKTWNKPSGLESSQKSLQGFSNLGNTCYMNAILQSLLGLQCFIQDLQYLPLIKALPKSSLYKVLAGLMYAKQNNKGSTDIEHRLQSVKAAISATATRFSGFMQHDAHEFLCQCLDQLKEDVEKVNNPKPDKEVPSKEVQEAVSPPSQVVPSNQSEDKAKFACAVSQNFELEVEHSILCQECGEEVSKKETFNDLSLDLPRTNEAFSLQTALDSFCASEKLDYACAKCDCKEATVCHKFTKLPRVLILHLKRYTYDSDASVDGKLRLSVVIPRYLTLAFHTTENTAPPPRGLTTHQLFMAMGDNPQEVVVWGSPLSPLRDNIGTSFNHSSPDEKGDGGSIRKKLDYESNRSGFKFNRGRLSSDSAHKGSGHFISRFETEVAPDSKLQEKSKEERLVEMDEDQQFALAMELSRQDEEARLKRNSIKCATEEFTDEELAKALNDSMEAEERTGKPKDDGEESDEDLPVGLSEDVEMSDFEQALLESKRTRQEELRRQLTVNREGALRPLTNEGLLGGARTQLVETSTKCNSEKCNVMSSVGESYRRESEGEDERRRHDGEGGGGLLGGAKRYKQQPLMCARDEPMDTEDDQPIAFSLDNTDEEDPTQPRMWDTDPDQTTNKLKESHFLSSKESRPSDEDVEFVSDDALDQSDKLNARSVDHHGAKHIDLSSTPDHRTESLVNGTSHQSVSCSKVRVTTGPPLQSIAKSETKVNHDDESHEENGADLWKPYKKFKKNIFQQFSPTNETPVREDEERKDDDSAHRGREEEERRMSYDEMEAKEQEDIRKATELSMQGVKEISEREAAEILRAQEMSLQDLHQRQSITPARCRDRGEESKSVSPVYTKEEAEKLSKHSEAGHLNNAYRLVSIVSHIGSTSMNGHYISDVYDVEKKCWLSYDDSTVMKRDERRLREERRRTGYIFFYHAKEFL</sequence>
<reference evidence="3" key="2">
    <citation type="submission" date="2021-01" db="UniProtKB">
        <authorList>
            <consortium name="EnsemblMetazoa"/>
        </authorList>
    </citation>
    <scope>IDENTIFICATION</scope>
</reference>
<keyword evidence="4" id="KW-1185">Reference proteome</keyword>
<dbReference type="PROSITE" id="PS50330">
    <property type="entry name" value="UIM"/>
    <property type="match status" value="1"/>
</dbReference>
<name>A0A7M7STI3_STRPU</name>
<dbReference type="GO" id="GO:0016579">
    <property type="term" value="P:protein deubiquitination"/>
    <property type="evidence" value="ECO:0007669"/>
    <property type="project" value="InterPro"/>
</dbReference>
<dbReference type="GO" id="GO:0004843">
    <property type="term" value="F:cysteine-type deubiquitinase activity"/>
    <property type="evidence" value="ECO:0007669"/>
    <property type="project" value="InterPro"/>
</dbReference>
<feature type="region of interest" description="Disordered" evidence="1">
    <location>
        <begin position="653"/>
        <end position="674"/>
    </location>
</feature>
<dbReference type="InParanoid" id="A0A7M7STI3"/>
<dbReference type="AlphaFoldDB" id="A0A7M7STI3"/>
<feature type="compositionally biased region" description="Polar residues" evidence="1">
    <location>
        <begin position="175"/>
        <end position="184"/>
    </location>
</feature>
<protein>
    <recommendedName>
        <fullName evidence="2">USP domain-containing protein</fullName>
    </recommendedName>
</protein>
<feature type="compositionally biased region" description="Basic and acidic residues" evidence="1">
    <location>
        <begin position="1077"/>
        <end position="1113"/>
    </location>
</feature>
<organism evidence="3 4">
    <name type="scientific">Strongylocentrotus purpuratus</name>
    <name type="common">Purple sea urchin</name>
    <dbReference type="NCBI Taxonomy" id="7668"/>
    <lineage>
        <taxon>Eukaryota</taxon>
        <taxon>Metazoa</taxon>
        <taxon>Echinodermata</taxon>
        <taxon>Eleutherozoa</taxon>
        <taxon>Echinozoa</taxon>
        <taxon>Echinoidea</taxon>
        <taxon>Euechinoidea</taxon>
        <taxon>Echinacea</taxon>
        <taxon>Camarodonta</taxon>
        <taxon>Echinidea</taxon>
        <taxon>Strongylocentrotidae</taxon>
        <taxon>Strongylocentrotus</taxon>
    </lineage>
</organism>
<dbReference type="PROSITE" id="PS00973">
    <property type="entry name" value="USP_2"/>
    <property type="match status" value="1"/>
</dbReference>
<feature type="region of interest" description="Disordered" evidence="1">
    <location>
        <begin position="1067"/>
        <end position="1113"/>
    </location>
</feature>
<dbReference type="RefSeq" id="XP_030830324.1">
    <property type="nucleotide sequence ID" value="XM_030974464.1"/>
</dbReference>
<dbReference type="InterPro" id="IPR038093">
    <property type="entry name" value="USP37-like_PH_sf"/>
</dbReference>
<feature type="compositionally biased region" description="Basic and acidic residues" evidence="1">
    <location>
        <begin position="777"/>
        <end position="786"/>
    </location>
</feature>
<dbReference type="InterPro" id="IPR003903">
    <property type="entry name" value="UIM_dom"/>
</dbReference>
<feature type="compositionally biased region" description="Low complexity" evidence="1">
    <location>
        <begin position="472"/>
        <end position="484"/>
    </location>
</feature>
<feature type="compositionally biased region" description="Acidic residues" evidence="1">
    <location>
        <begin position="787"/>
        <end position="803"/>
    </location>
</feature>
<dbReference type="OrthoDB" id="289038at2759"/>
<dbReference type="PANTHER" id="PTHR37162:SF6">
    <property type="entry name" value="BED-TYPE DOMAIN-CONTAINING PROTEIN"/>
    <property type="match status" value="1"/>
</dbReference>
<feature type="compositionally biased region" description="Basic and acidic residues" evidence="1">
    <location>
        <begin position="222"/>
        <end position="236"/>
    </location>
</feature>
<evidence type="ECO:0000259" key="2">
    <source>
        <dbReference type="PROSITE" id="PS50235"/>
    </source>
</evidence>
<proteinExistence type="predicted"/>
<feature type="region of interest" description="Disordered" evidence="1">
    <location>
        <begin position="456"/>
        <end position="484"/>
    </location>
</feature>
<feature type="compositionally biased region" description="Basic and acidic residues" evidence="1">
    <location>
        <begin position="872"/>
        <end position="889"/>
    </location>
</feature>
<accession>A0A7M7STI3</accession>
<dbReference type="Gene3D" id="2.30.29.180">
    <property type="entry name" value="Ubiquitin carboxyl-terminal hydrolase 26/29/37, pleckstrin homology-like domain"/>
    <property type="match status" value="1"/>
</dbReference>
<reference evidence="4" key="1">
    <citation type="submission" date="2015-02" db="EMBL/GenBank/DDBJ databases">
        <title>Genome sequencing for Strongylocentrotus purpuratus.</title>
        <authorList>
            <person name="Murali S."/>
            <person name="Liu Y."/>
            <person name="Vee V."/>
            <person name="English A."/>
            <person name="Wang M."/>
            <person name="Skinner E."/>
            <person name="Han Y."/>
            <person name="Muzny D.M."/>
            <person name="Worley K.C."/>
            <person name="Gibbs R.A."/>
        </authorList>
    </citation>
    <scope>NUCLEOTIDE SEQUENCE</scope>
</reference>
<dbReference type="PANTHER" id="PTHR37162">
    <property type="entry name" value="HAT FAMILY DIMERISATION DOMAINCONTAINING PROTEIN-RELATED"/>
    <property type="match status" value="1"/>
</dbReference>
<dbReference type="CDD" id="cd02257">
    <property type="entry name" value="Peptidase_C19"/>
    <property type="match status" value="2"/>
</dbReference>
<dbReference type="Gene3D" id="3.90.70.10">
    <property type="entry name" value="Cysteine proteinases"/>
    <property type="match status" value="2"/>
</dbReference>
<dbReference type="InterPro" id="IPR028889">
    <property type="entry name" value="USP"/>
</dbReference>
<dbReference type="SMART" id="SM00726">
    <property type="entry name" value="UIM"/>
    <property type="match status" value="4"/>
</dbReference>
<feature type="compositionally biased region" description="Basic and acidic residues" evidence="1">
    <location>
        <begin position="255"/>
        <end position="267"/>
    </location>
</feature>
<feature type="compositionally biased region" description="Basic and acidic residues" evidence="1">
    <location>
        <begin position="1157"/>
        <end position="1166"/>
    </location>
</feature>
<evidence type="ECO:0000313" key="4">
    <source>
        <dbReference type="Proteomes" id="UP000007110"/>
    </source>
</evidence>
<feature type="compositionally biased region" description="Basic and acidic residues" evidence="1">
    <location>
        <begin position="979"/>
        <end position="1007"/>
    </location>
</feature>
<dbReference type="KEGG" id="spu:100892400"/>
<feature type="compositionally biased region" description="Polar residues" evidence="1">
    <location>
        <begin position="1008"/>
        <end position="1020"/>
    </location>
</feature>
<dbReference type="InterPro" id="IPR001394">
    <property type="entry name" value="Peptidase_C19_UCH"/>
</dbReference>
<dbReference type="Proteomes" id="UP000007110">
    <property type="component" value="Unassembled WGS sequence"/>
</dbReference>
<evidence type="ECO:0000313" key="3">
    <source>
        <dbReference type="EnsemblMetazoa" id="XP_030830324"/>
    </source>
</evidence>
<dbReference type="FunCoup" id="A0A7M7STI3">
    <property type="interactions" value="701"/>
</dbReference>
<feature type="region of interest" description="Disordered" evidence="1">
    <location>
        <begin position="1147"/>
        <end position="1174"/>
    </location>
</feature>
<feature type="compositionally biased region" description="Polar residues" evidence="1">
    <location>
        <begin position="1067"/>
        <end position="1076"/>
    </location>
</feature>
<dbReference type="PROSITE" id="PS50235">
    <property type="entry name" value="USP_3"/>
    <property type="match status" value="1"/>
</dbReference>
<feature type="compositionally biased region" description="Polar residues" evidence="1">
    <location>
        <begin position="127"/>
        <end position="137"/>
    </location>
</feature>
<feature type="region of interest" description="Disordered" evidence="1">
    <location>
        <begin position="863"/>
        <end position="1055"/>
    </location>
</feature>
<dbReference type="SUPFAM" id="SSF54001">
    <property type="entry name" value="Cysteine proteinases"/>
    <property type="match status" value="1"/>
</dbReference>
<dbReference type="OMA" id="CGEVVNK"/>
<dbReference type="PROSITE" id="PS00972">
    <property type="entry name" value="USP_1"/>
    <property type="match status" value="1"/>
</dbReference>
<evidence type="ECO:0000256" key="1">
    <source>
        <dbReference type="SAM" id="MobiDB-lite"/>
    </source>
</evidence>
<feature type="region of interest" description="Disordered" evidence="1">
    <location>
        <begin position="771"/>
        <end position="803"/>
    </location>
</feature>
<feature type="compositionally biased region" description="Acidic residues" evidence="1">
    <location>
        <begin position="967"/>
        <end position="978"/>
    </location>
</feature>
<feature type="compositionally biased region" description="Basic and acidic residues" evidence="1">
    <location>
        <begin position="456"/>
        <end position="471"/>
    </location>
</feature>
<feature type="domain" description="USP" evidence="2">
    <location>
        <begin position="350"/>
        <end position="1255"/>
    </location>
</feature>